<evidence type="ECO:0000256" key="8">
    <source>
        <dbReference type="ARBA" id="ARBA00022825"/>
    </source>
</evidence>
<dbReference type="SMART" id="SM00174">
    <property type="entry name" value="RHO"/>
    <property type="match status" value="1"/>
</dbReference>
<evidence type="ECO:0000256" key="15">
    <source>
        <dbReference type="PROSITE-ProRule" id="PRU01240"/>
    </source>
</evidence>
<dbReference type="CDD" id="cd01866">
    <property type="entry name" value="Rab2"/>
    <property type="match status" value="1"/>
</dbReference>
<dbReference type="PRINTS" id="PR00449">
    <property type="entry name" value="RASTRNSFRMNG"/>
</dbReference>
<name>A0AAW2Q663_9LAMI</name>
<feature type="domain" description="Subtilisin-like protease fibronectin type-III" evidence="21">
    <location>
        <begin position="671"/>
        <end position="758"/>
    </location>
</feature>
<dbReference type="GO" id="GO:0005525">
    <property type="term" value="F:GTP binding"/>
    <property type="evidence" value="ECO:0007669"/>
    <property type="project" value="UniProtKB-KW"/>
</dbReference>
<dbReference type="Pfam" id="PF05922">
    <property type="entry name" value="Inhibitor_I9"/>
    <property type="match status" value="1"/>
</dbReference>
<dbReference type="GO" id="GO:0005886">
    <property type="term" value="C:plasma membrane"/>
    <property type="evidence" value="ECO:0007669"/>
    <property type="project" value="UniProtKB-SubCell"/>
</dbReference>
<dbReference type="FunFam" id="3.50.30.30:FF:000005">
    <property type="entry name" value="subtilisin-like protease SBT1.5"/>
    <property type="match status" value="1"/>
</dbReference>
<dbReference type="SMART" id="SM00175">
    <property type="entry name" value="RAB"/>
    <property type="match status" value="1"/>
</dbReference>
<feature type="compositionally biased region" description="Basic and acidic residues" evidence="16">
    <location>
        <begin position="1021"/>
        <end position="1030"/>
    </location>
</feature>
<dbReference type="InterPro" id="IPR041469">
    <property type="entry name" value="Subtilisin-like_FN3"/>
</dbReference>
<dbReference type="PROSITE" id="PS00138">
    <property type="entry name" value="SUBTILASE_SER"/>
    <property type="match status" value="1"/>
</dbReference>
<feature type="active site" description="Charge relay system" evidence="15">
    <location>
        <position position="558"/>
    </location>
</feature>
<dbReference type="Gene3D" id="2.60.40.2310">
    <property type="match status" value="1"/>
</dbReference>
<dbReference type="GO" id="GO:0003924">
    <property type="term" value="F:GTPase activity"/>
    <property type="evidence" value="ECO:0007669"/>
    <property type="project" value="InterPro"/>
</dbReference>
<evidence type="ECO:0000256" key="2">
    <source>
        <dbReference type="ARBA" id="ARBA00006270"/>
    </source>
</evidence>
<feature type="domain" description="PA" evidence="19">
    <location>
        <begin position="405"/>
        <end position="471"/>
    </location>
</feature>
<dbReference type="NCBIfam" id="TIGR00231">
    <property type="entry name" value="small_GTP"/>
    <property type="match status" value="1"/>
</dbReference>
<reference evidence="22" key="2">
    <citation type="journal article" date="2024" name="Plant">
        <title>Genomic evolution and insights into agronomic trait innovations of Sesamum species.</title>
        <authorList>
            <person name="Miao H."/>
            <person name="Wang L."/>
            <person name="Qu L."/>
            <person name="Liu H."/>
            <person name="Sun Y."/>
            <person name="Le M."/>
            <person name="Wang Q."/>
            <person name="Wei S."/>
            <person name="Zheng Y."/>
            <person name="Lin W."/>
            <person name="Duan Y."/>
            <person name="Cao H."/>
            <person name="Xiong S."/>
            <person name="Wang X."/>
            <person name="Wei L."/>
            <person name="Li C."/>
            <person name="Ma Q."/>
            <person name="Ju M."/>
            <person name="Zhao R."/>
            <person name="Li G."/>
            <person name="Mu C."/>
            <person name="Tian Q."/>
            <person name="Mei H."/>
            <person name="Zhang T."/>
            <person name="Gao T."/>
            <person name="Zhang H."/>
        </authorList>
    </citation>
    <scope>NUCLEOTIDE SEQUENCE</scope>
    <source>
        <strain evidence="22">KEN8</strain>
    </source>
</reference>
<gene>
    <name evidence="22" type="ORF">Scaly_1265000</name>
</gene>
<keyword evidence="8 15" id="KW-0720">Serine protease</keyword>
<dbReference type="InterPro" id="IPR000209">
    <property type="entry name" value="Peptidase_S8/S53_dom"/>
</dbReference>
<evidence type="ECO:0000259" key="21">
    <source>
        <dbReference type="Pfam" id="PF17766"/>
    </source>
</evidence>
<dbReference type="SUPFAM" id="SSF52025">
    <property type="entry name" value="PA domain"/>
    <property type="match status" value="1"/>
</dbReference>
<evidence type="ECO:0000256" key="1">
    <source>
        <dbReference type="ARBA" id="ARBA00004342"/>
    </source>
</evidence>
<keyword evidence="9" id="KW-0342">GTP-binding</keyword>
<dbReference type="InterPro" id="IPR027417">
    <property type="entry name" value="P-loop_NTPase"/>
</dbReference>
<keyword evidence="6" id="KW-0547">Nucleotide-binding</keyword>
<evidence type="ECO:0000256" key="13">
    <source>
        <dbReference type="ARBA" id="ARBA00023289"/>
    </source>
</evidence>
<evidence type="ECO:0000256" key="10">
    <source>
        <dbReference type="ARBA" id="ARBA00023136"/>
    </source>
</evidence>
<evidence type="ECO:0000259" key="18">
    <source>
        <dbReference type="Pfam" id="PF00082"/>
    </source>
</evidence>
<feature type="signal peptide" evidence="17">
    <location>
        <begin position="1"/>
        <end position="25"/>
    </location>
</feature>
<comment type="similarity">
    <text evidence="2">Belongs to the small GTPase superfamily. Rab family.</text>
</comment>
<feature type="chain" id="PRO_5043374352" evidence="17">
    <location>
        <begin position="26"/>
        <end position="1163"/>
    </location>
</feature>
<dbReference type="SMART" id="SM00176">
    <property type="entry name" value="RAN"/>
    <property type="match status" value="1"/>
</dbReference>
<reference evidence="22" key="1">
    <citation type="submission" date="2020-06" db="EMBL/GenBank/DDBJ databases">
        <authorList>
            <person name="Li T."/>
            <person name="Hu X."/>
            <person name="Zhang T."/>
            <person name="Song X."/>
            <person name="Zhang H."/>
            <person name="Dai N."/>
            <person name="Sheng W."/>
            <person name="Hou X."/>
            <person name="Wei L."/>
        </authorList>
    </citation>
    <scope>NUCLEOTIDE SEQUENCE</scope>
    <source>
        <strain evidence="22">KEN8</strain>
        <tissue evidence="22">Leaf</tissue>
    </source>
</reference>
<evidence type="ECO:0000313" key="22">
    <source>
        <dbReference type="EMBL" id="KAL0363098.1"/>
    </source>
</evidence>
<evidence type="ECO:0000256" key="9">
    <source>
        <dbReference type="ARBA" id="ARBA00023134"/>
    </source>
</evidence>
<dbReference type="InterPro" id="IPR003137">
    <property type="entry name" value="PA_domain"/>
</dbReference>
<dbReference type="Pfam" id="PF17766">
    <property type="entry name" value="fn3_6"/>
    <property type="match status" value="1"/>
</dbReference>
<feature type="region of interest" description="Disordered" evidence="16">
    <location>
        <begin position="1013"/>
        <end position="1044"/>
    </location>
</feature>
<evidence type="ECO:0000256" key="5">
    <source>
        <dbReference type="ARBA" id="ARBA00022729"/>
    </source>
</evidence>
<evidence type="ECO:0000256" key="14">
    <source>
        <dbReference type="ARBA" id="ARBA00060176"/>
    </source>
</evidence>
<dbReference type="InterPro" id="IPR036852">
    <property type="entry name" value="Peptidase_S8/S53_dom_sf"/>
</dbReference>
<feature type="active site" description="Charge relay system" evidence="15">
    <location>
        <position position="221"/>
    </location>
</feature>
<keyword evidence="11" id="KW-0325">Glycoprotein</keyword>
<evidence type="ECO:0000256" key="16">
    <source>
        <dbReference type="SAM" id="MobiDB-lite"/>
    </source>
</evidence>
<dbReference type="EMBL" id="JACGWM010000007">
    <property type="protein sequence ID" value="KAL0363098.1"/>
    <property type="molecule type" value="Genomic_DNA"/>
</dbReference>
<dbReference type="Pfam" id="PF02225">
    <property type="entry name" value="PA"/>
    <property type="match status" value="1"/>
</dbReference>
<dbReference type="GO" id="GO:0004252">
    <property type="term" value="F:serine-type endopeptidase activity"/>
    <property type="evidence" value="ECO:0007669"/>
    <property type="project" value="UniProtKB-UniRule"/>
</dbReference>
<comment type="function">
    <text evidence="14">Intracellular vesicle trafficking and protein transport.</text>
</comment>
<dbReference type="Gene3D" id="3.40.50.200">
    <property type="entry name" value="Peptidase S8/S53 domain"/>
    <property type="match status" value="1"/>
</dbReference>
<evidence type="ECO:0000259" key="19">
    <source>
        <dbReference type="Pfam" id="PF02225"/>
    </source>
</evidence>
<dbReference type="FunFam" id="3.40.50.200:FF:000006">
    <property type="entry name" value="Subtilisin-like protease SBT1.5"/>
    <property type="match status" value="1"/>
</dbReference>
<dbReference type="InterPro" id="IPR037045">
    <property type="entry name" value="S8pro/Inhibitor_I9_sf"/>
</dbReference>
<keyword evidence="12" id="KW-0449">Lipoprotein</keyword>
<dbReference type="FunFam" id="3.40.50.300:FF:000263">
    <property type="entry name" value="Ras-related protein RABB1c"/>
    <property type="match status" value="1"/>
</dbReference>
<sequence length="1163" mass="126947">MLFGKFSIFLTLFILFAVFQEPALAIKKSYIVYLGGHSHGPEVTAADLRRVTDSHTQLLASFLGSEEKANEAIIYNYKRHINGFAAVLEEEEAAEIAKHPDVVSVFPNQAKKLHTTHSWDFLMLERQGVIHQSSAWKKARFGEDTIIANLDTGVWPESKSFSGEGYGPIPSKWKGICQFDDKAGPLCNRKLIGARYFNKGFQAYSGKLNSSYNTPRDTDGHGSHTLSTAAGNFVPGASVFGVGNGTAKGGSPRARVAAYKVCWPPINGSECFDADIVKAFDTAIQDGVDVLSVSLGGSAVPYSMDGLAIAAFHAVKKGVVVVASAGNSGPFPGSVSNVAPWIITVGASTIDRQFEANVQLKNGSTLQGTSLSAPLPSQKLYPLISAEHARADNVSAYDAILCLNNTLDSKKAKGKIVVCLRGENARVEKGQEAYRAGAAGMILCNDEESGNEIIADPHILPATHINFTDGRIVFDYLKTARNPQGLITTPTAEYGIKPAPFMASFSSRGPNTITPEILKPDITAPGVNIIAAYSEGVSPTGAAFDVRKTPFNTESGTSMSCPHVSGLAGLIKTLHPDWSPAAIRSAIMTTARIRDNTVNPMRNADYQAATPFAYGSGHIRPNRALDPGLVYDLSVNDYLDFLCGIGYSQTQISQVAGIHYHKCPENYSMLNFNNPSITVLEVRGTVNVTRTVKLVGKPGIYASRVRAPIGYSLAVEPRVLQFEKTGEEKSFKLIITVKRATSTEYGFGELLWSDSSHYLLPSAVRFLADVVFNLKKSRVGKSCLLLQFTDKRFQPVHDLTIGVEFGARMITIDNKPIKLQIWDTAGQESFRSITRSYYRGAAGALLVYDITRRETFNHLASWLEDARQHANPNMTIMLIGNKCDLAHRRAVSTEEGEQFAKEHGLIFMEASAKTAQNVEEAFIKTAATIYKKIQDGVFDVSNESYGIKVGYGGIPGPSGGRDGSSSQAGALPLDFQISYLFHMTVNFTIGFDTLYKGADGQLVTIVTRMEMENSQNRKRTRDQGDENRDSHKGKKPESISSMAEYSSCNDEKGYEFRDGIGVFDFPWLKEGMIFKADEYLEPDEKFAPPSYLDDQVPGTFSANLDQCCVQNSLVSPDMGCSNLHDKELDDDRLLRVDDLETVDYCIWSCVIDQPLDVGLISKG</sequence>
<dbReference type="InterPro" id="IPR034197">
    <property type="entry name" value="Peptidases_S8_3"/>
</dbReference>
<dbReference type="InterPro" id="IPR001806">
    <property type="entry name" value="Small_GTPase"/>
</dbReference>
<evidence type="ECO:0000256" key="4">
    <source>
        <dbReference type="ARBA" id="ARBA00022670"/>
    </source>
</evidence>
<proteinExistence type="inferred from homology"/>
<evidence type="ECO:0000256" key="12">
    <source>
        <dbReference type="ARBA" id="ARBA00023288"/>
    </source>
</evidence>
<feature type="domain" description="Peptidase S8/S53" evidence="18">
    <location>
        <begin position="142"/>
        <end position="602"/>
    </location>
</feature>
<dbReference type="PROSITE" id="PS51892">
    <property type="entry name" value="SUBTILASE"/>
    <property type="match status" value="1"/>
</dbReference>
<dbReference type="PROSITE" id="PS51420">
    <property type="entry name" value="RHO"/>
    <property type="match status" value="1"/>
</dbReference>
<feature type="domain" description="Inhibitor I9" evidence="20">
    <location>
        <begin position="29"/>
        <end position="114"/>
    </location>
</feature>
<dbReference type="Gene3D" id="3.30.70.80">
    <property type="entry name" value="Peptidase S8 propeptide/proteinase inhibitor I9"/>
    <property type="match status" value="1"/>
</dbReference>
<dbReference type="Gene3D" id="3.50.30.30">
    <property type="match status" value="1"/>
</dbReference>
<keyword evidence="7 15" id="KW-0378">Hydrolase</keyword>
<evidence type="ECO:0000259" key="20">
    <source>
        <dbReference type="Pfam" id="PF05922"/>
    </source>
</evidence>
<dbReference type="SMART" id="SM00173">
    <property type="entry name" value="RAS"/>
    <property type="match status" value="1"/>
</dbReference>
<dbReference type="InterPro" id="IPR005225">
    <property type="entry name" value="Small_GTP-bd"/>
</dbReference>
<keyword evidence="13" id="KW-0636">Prenylation</keyword>
<comment type="caution">
    <text evidence="22">The sequence shown here is derived from an EMBL/GenBank/DDBJ whole genome shotgun (WGS) entry which is preliminary data.</text>
</comment>
<comment type="similarity">
    <text evidence="3 15">Belongs to the peptidase S8 family.</text>
</comment>
<accession>A0AAW2Q663</accession>
<dbReference type="InterPro" id="IPR010259">
    <property type="entry name" value="S8pro/Inhibitor_I9"/>
</dbReference>
<keyword evidence="4 15" id="KW-0645">Protease</keyword>
<feature type="active site" description="Charge relay system" evidence="15">
    <location>
        <position position="151"/>
    </location>
</feature>
<dbReference type="SUPFAM" id="SSF52743">
    <property type="entry name" value="Subtilisin-like"/>
    <property type="match status" value="1"/>
</dbReference>
<dbReference type="PROSITE" id="PS51421">
    <property type="entry name" value="RAS"/>
    <property type="match status" value="1"/>
</dbReference>
<dbReference type="SUPFAM" id="SSF52540">
    <property type="entry name" value="P-loop containing nucleoside triphosphate hydrolases"/>
    <property type="match status" value="1"/>
</dbReference>
<dbReference type="PROSITE" id="PS51419">
    <property type="entry name" value="RAB"/>
    <property type="match status" value="1"/>
</dbReference>
<evidence type="ECO:0000256" key="3">
    <source>
        <dbReference type="ARBA" id="ARBA00011073"/>
    </source>
</evidence>
<evidence type="ECO:0000256" key="7">
    <source>
        <dbReference type="ARBA" id="ARBA00022801"/>
    </source>
</evidence>
<dbReference type="CDD" id="cd04852">
    <property type="entry name" value="Peptidases_S8_3"/>
    <property type="match status" value="1"/>
</dbReference>
<dbReference type="Gene3D" id="3.40.50.300">
    <property type="entry name" value="P-loop containing nucleotide triphosphate hydrolases"/>
    <property type="match status" value="1"/>
</dbReference>
<dbReference type="FunFam" id="3.30.70.80:FF:000002">
    <property type="entry name" value="Subtilisin-like protease SBT5.3"/>
    <property type="match status" value="1"/>
</dbReference>
<dbReference type="InterPro" id="IPR045051">
    <property type="entry name" value="SBT"/>
</dbReference>
<dbReference type="Pfam" id="PF00082">
    <property type="entry name" value="Peptidase_S8"/>
    <property type="match status" value="1"/>
</dbReference>
<evidence type="ECO:0000256" key="17">
    <source>
        <dbReference type="SAM" id="SignalP"/>
    </source>
</evidence>
<protein>
    <submittedName>
        <fullName evidence="22">Subtilisin-like protease SBT5.4</fullName>
    </submittedName>
</protein>
<dbReference type="CDD" id="cd02120">
    <property type="entry name" value="PA_subtilisin_like"/>
    <property type="match status" value="1"/>
</dbReference>
<evidence type="ECO:0000256" key="6">
    <source>
        <dbReference type="ARBA" id="ARBA00022741"/>
    </source>
</evidence>
<dbReference type="InterPro" id="IPR023828">
    <property type="entry name" value="Peptidase_S8_Ser-AS"/>
</dbReference>
<evidence type="ECO:0000256" key="11">
    <source>
        <dbReference type="ARBA" id="ARBA00023180"/>
    </source>
</evidence>
<organism evidence="22">
    <name type="scientific">Sesamum calycinum</name>
    <dbReference type="NCBI Taxonomy" id="2727403"/>
    <lineage>
        <taxon>Eukaryota</taxon>
        <taxon>Viridiplantae</taxon>
        <taxon>Streptophyta</taxon>
        <taxon>Embryophyta</taxon>
        <taxon>Tracheophyta</taxon>
        <taxon>Spermatophyta</taxon>
        <taxon>Magnoliopsida</taxon>
        <taxon>eudicotyledons</taxon>
        <taxon>Gunneridae</taxon>
        <taxon>Pentapetalae</taxon>
        <taxon>asterids</taxon>
        <taxon>lamiids</taxon>
        <taxon>Lamiales</taxon>
        <taxon>Pedaliaceae</taxon>
        <taxon>Sesamum</taxon>
    </lineage>
</organism>
<dbReference type="AlphaFoldDB" id="A0AAW2Q663"/>
<dbReference type="Pfam" id="PF00071">
    <property type="entry name" value="Ras"/>
    <property type="match status" value="1"/>
</dbReference>
<keyword evidence="10" id="KW-0472">Membrane</keyword>
<keyword evidence="5 17" id="KW-0732">Signal</keyword>
<comment type="subcellular location">
    <subcellularLocation>
        <location evidence="1">Cell membrane</location>
        <topology evidence="1">Lipid-anchor</topology>
        <orientation evidence="1">Cytoplasmic side</orientation>
    </subcellularLocation>
</comment>
<dbReference type="GO" id="GO:0006508">
    <property type="term" value="P:proteolysis"/>
    <property type="evidence" value="ECO:0007669"/>
    <property type="project" value="UniProtKB-KW"/>
</dbReference>
<dbReference type="PANTHER" id="PTHR10795">
    <property type="entry name" value="PROPROTEIN CONVERTASE SUBTILISIN/KEXIN"/>
    <property type="match status" value="1"/>
</dbReference>
<dbReference type="InterPro" id="IPR046450">
    <property type="entry name" value="PA_dom_sf"/>
</dbReference>